<name>A0A5P9Q8M4_9MICO</name>
<gene>
    <name evidence="1" type="ORF">KDY119_01218</name>
</gene>
<proteinExistence type="predicted"/>
<sequence length="276" mass="30676">MSEWHSGEIALLAMAQLGCPCYVPASDASTTSRGDMYGFRVYELWATQGATGRAHLEIDGPLAPQEHLIDVLVALTADLGARGLLTDIPKLQHPEEWETAPFPDLRTPQMQIVEARELDRRRLFLKFKFGRYGEYGEAIGPSGSIDLHDAAAVHEYRAMFFLPEHGKVGRIAVEAIGTTCPDVMLLPWLGYASYQRDKNAWFRLKWKQVADRARIIAMLKNAEKVQAELTQKRPAEPGRGAGVKAKLRALFSGCGRVVWLLAPDLRRCWSGSSSGK</sequence>
<organism evidence="1 2">
    <name type="scientific">Luteimicrobium xylanilyticum</name>
    <dbReference type="NCBI Taxonomy" id="1133546"/>
    <lineage>
        <taxon>Bacteria</taxon>
        <taxon>Bacillati</taxon>
        <taxon>Actinomycetota</taxon>
        <taxon>Actinomycetes</taxon>
        <taxon>Micrococcales</taxon>
        <taxon>Luteimicrobium</taxon>
    </lineage>
</organism>
<dbReference type="AlphaFoldDB" id="A0A5P9Q8M4"/>
<accession>A0A5P9Q8M4</accession>
<dbReference type="EMBL" id="CP045529">
    <property type="protein sequence ID" value="QFU97719.1"/>
    <property type="molecule type" value="Genomic_DNA"/>
</dbReference>
<dbReference type="KEGG" id="lxl:KDY119_01218"/>
<evidence type="ECO:0000313" key="2">
    <source>
        <dbReference type="Proteomes" id="UP000326702"/>
    </source>
</evidence>
<keyword evidence="2" id="KW-1185">Reference proteome</keyword>
<dbReference type="Proteomes" id="UP000326702">
    <property type="component" value="Chromosome"/>
</dbReference>
<evidence type="ECO:0000313" key="1">
    <source>
        <dbReference type="EMBL" id="QFU97719.1"/>
    </source>
</evidence>
<reference evidence="1 2" key="1">
    <citation type="submission" date="2019-10" db="EMBL/GenBank/DDBJ databases">
        <title>Genome sequence of Luteimicrobium xylanilyticum HY-24.</title>
        <authorList>
            <person name="Kim D.Y."/>
            <person name="Park H.-Y."/>
        </authorList>
    </citation>
    <scope>NUCLEOTIDE SEQUENCE [LARGE SCALE GENOMIC DNA]</scope>
    <source>
        <strain evidence="1 2">HY-24</strain>
    </source>
</reference>
<protein>
    <submittedName>
        <fullName evidence="1">Uncharacterized protein</fullName>
    </submittedName>
</protein>